<dbReference type="AlphaFoldDB" id="A0A6P8YTG4"/>
<proteinExistence type="predicted"/>
<dbReference type="InParanoid" id="A0A6P8YTG4"/>
<reference evidence="3" key="1">
    <citation type="submission" date="2025-08" db="UniProtKB">
        <authorList>
            <consortium name="RefSeq"/>
        </authorList>
    </citation>
    <scope>IDENTIFICATION</scope>
    <source>
        <tissue evidence="3">Total insect</tissue>
    </source>
</reference>
<gene>
    <name evidence="3" type="primary">LOC117642866</name>
</gene>
<dbReference type="GeneID" id="117642866"/>
<dbReference type="RefSeq" id="XP_034237357.1">
    <property type="nucleotide sequence ID" value="XM_034381466.1"/>
</dbReference>
<dbReference type="KEGG" id="tpal:117642866"/>
<evidence type="ECO:0000256" key="1">
    <source>
        <dbReference type="SAM" id="MobiDB-lite"/>
    </source>
</evidence>
<evidence type="ECO:0000313" key="2">
    <source>
        <dbReference type="Proteomes" id="UP000515158"/>
    </source>
</evidence>
<sequence>MSPDLFLENIHLVGLFLNGGSVTHIPDYDSKGRWHESGDLVEIDTEPVIILGWGECREDAVSNAKDYYRRLIKWHNGDSNPNEELKVEFYGHDLAQSELLNTSFSSESDSYSDYQPAAKKRRQI</sequence>
<feature type="compositionally biased region" description="Low complexity" evidence="1">
    <location>
        <begin position="104"/>
        <end position="114"/>
    </location>
</feature>
<organism evidence="3">
    <name type="scientific">Thrips palmi</name>
    <name type="common">Melon thrips</name>
    <dbReference type="NCBI Taxonomy" id="161013"/>
    <lineage>
        <taxon>Eukaryota</taxon>
        <taxon>Metazoa</taxon>
        <taxon>Ecdysozoa</taxon>
        <taxon>Arthropoda</taxon>
        <taxon>Hexapoda</taxon>
        <taxon>Insecta</taxon>
        <taxon>Pterygota</taxon>
        <taxon>Neoptera</taxon>
        <taxon>Paraneoptera</taxon>
        <taxon>Thysanoptera</taxon>
        <taxon>Terebrantia</taxon>
        <taxon>Thripoidea</taxon>
        <taxon>Thripidae</taxon>
        <taxon>Thrips</taxon>
    </lineage>
</organism>
<protein>
    <submittedName>
        <fullName evidence="3">Uncharacterized protein LOC117642866</fullName>
    </submittedName>
</protein>
<feature type="region of interest" description="Disordered" evidence="1">
    <location>
        <begin position="104"/>
        <end position="124"/>
    </location>
</feature>
<name>A0A6P8YTG4_THRPL</name>
<accession>A0A6P8YTG4</accession>
<keyword evidence="2" id="KW-1185">Reference proteome</keyword>
<dbReference type="Proteomes" id="UP000515158">
    <property type="component" value="Unplaced"/>
</dbReference>
<evidence type="ECO:0000313" key="3">
    <source>
        <dbReference type="RefSeq" id="XP_034237357.1"/>
    </source>
</evidence>